<dbReference type="Proteomes" id="UP001231701">
    <property type="component" value="Chromosome"/>
</dbReference>
<evidence type="ECO:0000256" key="1">
    <source>
        <dbReference type="SAM" id="MobiDB-lite"/>
    </source>
</evidence>
<sequence length="154" mass="16759">MAHVDPVHLGQLALGNDVSPNDHRALRHIARCARCREELSQMVRVVVAARGVEEPDLPTPPPDRVWQTIARELAETAEPCASWSATGPGDLGGSPTGAPRPLRFSDTRRRGSRRALGLLTALVTALLVVYWWREARVRTEDRAGAGQASARRGS</sequence>
<evidence type="ECO:0000256" key="2">
    <source>
        <dbReference type="SAM" id="Phobius"/>
    </source>
</evidence>
<accession>A0AAX3ZCI6</accession>
<feature type="region of interest" description="Disordered" evidence="1">
    <location>
        <begin position="81"/>
        <end position="106"/>
    </location>
</feature>
<keyword evidence="2" id="KW-0812">Transmembrane</keyword>
<reference evidence="3" key="1">
    <citation type="submission" date="2023-03" db="EMBL/GenBank/DDBJ databases">
        <title>Borrelidin-producing and root-colonizing Streptomyces rochei is a potent biopesticide for soil-borne oomycete-caused plant diseases.</title>
        <authorList>
            <person name="Zhou D."/>
            <person name="Wang X."/>
            <person name="Navarro-Munoz J.C."/>
            <person name="Li W."/>
            <person name="Li J."/>
            <person name="Jiu M."/>
            <person name="Deng S."/>
            <person name="Ye Y."/>
            <person name="Daly P."/>
            <person name="Wei L."/>
        </authorList>
    </citation>
    <scope>NUCLEOTIDE SEQUENCE</scope>
    <source>
        <strain evidence="3">JK1</strain>
    </source>
</reference>
<dbReference type="AlphaFoldDB" id="A0AAX3ZCI6"/>
<name>A0AAX3ZCI6_STRRO</name>
<feature type="transmembrane region" description="Helical" evidence="2">
    <location>
        <begin position="115"/>
        <end position="132"/>
    </location>
</feature>
<gene>
    <name evidence="3" type="ORF">P7W03_01835</name>
</gene>
<dbReference type="GeneID" id="90940726"/>
<keyword evidence="2" id="KW-1133">Transmembrane helix</keyword>
<evidence type="ECO:0008006" key="5">
    <source>
        <dbReference type="Google" id="ProtNLM"/>
    </source>
</evidence>
<dbReference type="RefSeq" id="WP_125769457.1">
    <property type="nucleotide sequence ID" value="NZ_CP121271.1"/>
</dbReference>
<protein>
    <recommendedName>
        <fullName evidence="5">Zf-HC2 domain-containing protein</fullName>
    </recommendedName>
</protein>
<evidence type="ECO:0000313" key="3">
    <source>
        <dbReference type="EMBL" id="WMC84368.1"/>
    </source>
</evidence>
<organism evidence="3 4">
    <name type="scientific">Streptomyces rochei</name>
    <name type="common">Streptomyces parvullus</name>
    <dbReference type="NCBI Taxonomy" id="1928"/>
    <lineage>
        <taxon>Bacteria</taxon>
        <taxon>Bacillati</taxon>
        <taxon>Actinomycetota</taxon>
        <taxon>Actinomycetes</taxon>
        <taxon>Kitasatosporales</taxon>
        <taxon>Streptomycetaceae</taxon>
        <taxon>Streptomyces</taxon>
        <taxon>Streptomyces rochei group</taxon>
    </lineage>
</organism>
<dbReference type="EMBL" id="CP121271">
    <property type="protein sequence ID" value="WMC84368.1"/>
    <property type="molecule type" value="Genomic_DNA"/>
</dbReference>
<keyword evidence="2" id="KW-0472">Membrane</keyword>
<evidence type="ECO:0000313" key="4">
    <source>
        <dbReference type="Proteomes" id="UP001231701"/>
    </source>
</evidence>
<proteinExistence type="predicted"/>